<reference evidence="2" key="1">
    <citation type="journal article" date="2014" name="Genome Announc.">
        <title>Complete sequencing and chromosome-scale genome assembly of the industrial progenitor strain P2niaD18 from the penicillin producer Penicillium chrysogenum.</title>
        <authorList>
            <person name="Specht T."/>
            <person name="Dahlmann T.A."/>
            <person name="Zadra I."/>
            <person name="Kurnsteiner H."/>
            <person name="Kuck U."/>
        </authorList>
    </citation>
    <scope>NUCLEOTIDE SEQUENCE [LARGE SCALE GENOMIC DNA]</scope>
    <source>
        <strain evidence="2">P2niaD18</strain>
    </source>
</reference>
<dbReference type="PhylomeDB" id="A0A167T6R8"/>
<feature type="chain" id="PRO_5007892483" description="Cell wall galactomannoprotein" evidence="1">
    <location>
        <begin position="19"/>
        <end position="170"/>
    </location>
</feature>
<keyword evidence="1" id="KW-0732">Signal</keyword>
<evidence type="ECO:0000313" key="2">
    <source>
        <dbReference type="EMBL" id="KZN87942.1"/>
    </source>
</evidence>
<gene>
    <name evidence="2" type="ORF">EN45_065050</name>
</gene>
<organism evidence="2">
    <name type="scientific">Penicillium chrysogenum</name>
    <name type="common">Penicillium notatum</name>
    <dbReference type="NCBI Taxonomy" id="5076"/>
    <lineage>
        <taxon>Eukaryota</taxon>
        <taxon>Fungi</taxon>
        <taxon>Dikarya</taxon>
        <taxon>Ascomycota</taxon>
        <taxon>Pezizomycotina</taxon>
        <taxon>Eurotiomycetes</taxon>
        <taxon>Eurotiomycetidae</taxon>
        <taxon>Eurotiales</taxon>
        <taxon>Aspergillaceae</taxon>
        <taxon>Penicillium</taxon>
        <taxon>Penicillium chrysogenum species complex</taxon>
    </lineage>
</organism>
<name>A0A167T6R8_PENCH</name>
<dbReference type="Proteomes" id="UP000076449">
    <property type="component" value="Chromosome II"/>
</dbReference>
<evidence type="ECO:0000256" key="1">
    <source>
        <dbReference type="SAM" id="SignalP"/>
    </source>
</evidence>
<dbReference type="OMA" id="HTSIQGP"/>
<sequence>MLIKQVLASGLLAPIALATNIDTVFTGFDNLHKRINSAHACLKAFNGGVTQSLYCGFEFYNLLTTTSSARRNLADLDYVPADQVQTYLNYYHDIRLSVSDTLSTGASKVHAMDSAGLKMFAGVIIRNFASERTIFDTLTKLKIPLSNHSELAGPVEGLGDEFEKTLAVFA</sequence>
<proteinExistence type="predicted"/>
<feature type="signal peptide" evidence="1">
    <location>
        <begin position="1"/>
        <end position="18"/>
    </location>
</feature>
<evidence type="ECO:0008006" key="3">
    <source>
        <dbReference type="Google" id="ProtNLM"/>
    </source>
</evidence>
<dbReference type="Pfam" id="PF12296">
    <property type="entry name" value="HsbA"/>
    <property type="match status" value="1"/>
</dbReference>
<dbReference type="InterPro" id="IPR021054">
    <property type="entry name" value="Cell_wall_mannoprotein_1"/>
</dbReference>
<protein>
    <recommendedName>
        <fullName evidence="3">Cell wall galactomannoprotein</fullName>
    </recommendedName>
</protein>
<accession>A0A167T6R8</accession>
<dbReference type="AlphaFoldDB" id="A0A167T6R8"/>
<dbReference type="EMBL" id="CM002799">
    <property type="protein sequence ID" value="KZN87942.1"/>
    <property type="molecule type" value="Genomic_DNA"/>
</dbReference>